<dbReference type="GO" id="GO:0008270">
    <property type="term" value="F:zinc ion binding"/>
    <property type="evidence" value="ECO:0007669"/>
    <property type="project" value="UniProtKB-KW"/>
</dbReference>
<feature type="domain" description="RING-type" evidence="7">
    <location>
        <begin position="6"/>
        <end position="52"/>
    </location>
</feature>
<feature type="transmembrane region" description="Helical" evidence="6">
    <location>
        <begin position="145"/>
        <end position="165"/>
    </location>
</feature>
<dbReference type="PANTHER" id="PTHR22791:SF4">
    <property type="entry name" value="RING FINGER PROTEIN 223"/>
    <property type="match status" value="1"/>
</dbReference>
<keyword evidence="6" id="KW-0812">Transmembrane</keyword>
<sequence>MSQLECAICCDPYDNIFKTPKQLDCSHTFCLECLSRLAFVSLSLHLLCPFCRHPTTLPEQGPPALPTCREVLCKLPSHQQQEEPVWLEGVMLCYKSSTQDPSSGSSESPSGSSESPSGSSESPSAFCIWIDIGDSQRDRQWNWQCWMWIGFVILLFIWMFIWMVLIGQCVINADSYLFCMSDHVVLNTTNTTTSAPSPKHTGGHGELQTGWTSL</sequence>
<reference evidence="8 9" key="1">
    <citation type="journal article" date="2023" name="Mol. Biol. Evol.">
        <title>Genomics of Secondarily Temperate Adaptation in the Only Non-Antarctic Icefish.</title>
        <authorList>
            <person name="Rivera-Colon A.G."/>
            <person name="Rayamajhi N."/>
            <person name="Minhas B.F."/>
            <person name="Madrigal G."/>
            <person name="Bilyk K.T."/>
            <person name="Yoon V."/>
            <person name="Hune M."/>
            <person name="Gregory S."/>
            <person name="Cheng C.H.C."/>
            <person name="Catchen J.M."/>
        </authorList>
    </citation>
    <scope>NUCLEOTIDE SEQUENCE [LARGE SCALE GENOMIC DNA]</scope>
    <source>
        <tissue evidence="8">White muscle</tissue>
    </source>
</reference>
<evidence type="ECO:0000256" key="3">
    <source>
        <dbReference type="ARBA" id="ARBA00022833"/>
    </source>
</evidence>
<protein>
    <recommendedName>
        <fullName evidence="7">RING-type domain-containing protein</fullName>
    </recommendedName>
</protein>
<dbReference type="Gene3D" id="3.30.40.10">
    <property type="entry name" value="Zinc/RING finger domain, C3HC4 (zinc finger)"/>
    <property type="match status" value="1"/>
</dbReference>
<dbReference type="InterPro" id="IPR013083">
    <property type="entry name" value="Znf_RING/FYVE/PHD"/>
</dbReference>
<keyword evidence="2 4" id="KW-0863">Zinc-finger</keyword>
<gene>
    <name evidence="8" type="ORF">CgunFtcFv8_023976</name>
</gene>
<keyword evidence="6" id="KW-1133">Transmembrane helix</keyword>
<evidence type="ECO:0000256" key="5">
    <source>
        <dbReference type="SAM" id="MobiDB-lite"/>
    </source>
</evidence>
<evidence type="ECO:0000256" key="1">
    <source>
        <dbReference type="ARBA" id="ARBA00022723"/>
    </source>
</evidence>
<dbReference type="PROSITE" id="PS50089">
    <property type="entry name" value="ZF_RING_2"/>
    <property type="match status" value="1"/>
</dbReference>
<keyword evidence="6" id="KW-0472">Membrane</keyword>
<dbReference type="InterPro" id="IPR017907">
    <property type="entry name" value="Znf_RING_CS"/>
</dbReference>
<organism evidence="8 9">
    <name type="scientific">Champsocephalus gunnari</name>
    <name type="common">Mackerel icefish</name>
    <dbReference type="NCBI Taxonomy" id="52237"/>
    <lineage>
        <taxon>Eukaryota</taxon>
        <taxon>Metazoa</taxon>
        <taxon>Chordata</taxon>
        <taxon>Craniata</taxon>
        <taxon>Vertebrata</taxon>
        <taxon>Euteleostomi</taxon>
        <taxon>Actinopterygii</taxon>
        <taxon>Neopterygii</taxon>
        <taxon>Teleostei</taxon>
        <taxon>Neoteleostei</taxon>
        <taxon>Acanthomorphata</taxon>
        <taxon>Eupercaria</taxon>
        <taxon>Perciformes</taxon>
        <taxon>Notothenioidei</taxon>
        <taxon>Channichthyidae</taxon>
        <taxon>Champsocephalus</taxon>
    </lineage>
</organism>
<dbReference type="Pfam" id="PF13445">
    <property type="entry name" value="zf-RING_UBOX"/>
    <property type="match status" value="1"/>
</dbReference>
<feature type="region of interest" description="Disordered" evidence="5">
    <location>
        <begin position="97"/>
        <end position="122"/>
    </location>
</feature>
<proteinExistence type="predicted"/>
<name>A0AAN8HLQ8_CHAGU</name>
<comment type="caution">
    <text evidence="8">The sequence shown here is derived from an EMBL/GenBank/DDBJ whole genome shotgun (WGS) entry which is preliminary data.</text>
</comment>
<dbReference type="InterPro" id="IPR027370">
    <property type="entry name" value="Znf-RING_euk"/>
</dbReference>
<dbReference type="AlphaFoldDB" id="A0AAN8HLQ8"/>
<dbReference type="SUPFAM" id="SSF57850">
    <property type="entry name" value="RING/U-box"/>
    <property type="match status" value="1"/>
</dbReference>
<evidence type="ECO:0000256" key="6">
    <source>
        <dbReference type="SAM" id="Phobius"/>
    </source>
</evidence>
<dbReference type="GO" id="GO:0016567">
    <property type="term" value="P:protein ubiquitination"/>
    <property type="evidence" value="ECO:0007669"/>
    <property type="project" value="TreeGrafter"/>
</dbReference>
<evidence type="ECO:0000256" key="2">
    <source>
        <dbReference type="ARBA" id="ARBA00022771"/>
    </source>
</evidence>
<dbReference type="PANTHER" id="PTHR22791">
    <property type="entry name" value="RING-TYPE DOMAIN-CONTAINING PROTEIN"/>
    <property type="match status" value="1"/>
</dbReference>
<evidence type="ECO:0000313" key="9">
    <source>
        <dbReference type="Proteomes" id="UP001331515"/>
    </source>
</evidence>
<keyword evidence="9" id="KW-1185">Reference proteome</keyword>
<dbReference type="GO" id="GO:0061630">
    <property type="term" value="F:ubiquitin protein ligase activity"/>
    <property type="evidence" value="ECO:0007669"/>
    <property type="project" value="TreeGrafter"/>
</dbReference>
<evidence type="ECO:0000259" key="7">
    <source>
        <dbReference type="PROSITE" id="PS50089"/>
    </source>
</evidence>
<feature type="compositionally biased region" description="Low complexity" evidence="5">
    <location>
        <begin position="101"/>
        <end position="122"/>
    </location>
</feature>
<evidence type="ECO:0000313" key="8">
    <source>
        <dbReference type="EMBL" id="KAK5920137.1"/>
    </source>
</evidence>
<dbReference type="PROSITE" id="PS00518">
    <property type="entry name" value="ZF_RING_1"/>
    <property type="match status" value="1"/>
</dbReference>
<dbReference type="InterPro" id="IPR001841">
    <property type="entry name" value="Znf_RING"/>
</dbReference>
<dbReference type="InterPro" id="IPR051435">
    <property type="entry name" value="RING_finger_E3_ubiq-ligases"/>
</dbReference>
<dbReference type="Proteomes" id="UP001331515">
    <property type="component" value="Unassembled WGS sequence"/>
</dbReference>
<dbReference type="EMBL" id="JAURVH010001524">
    <property type="protein sequence ID" value="KAK5920137.1"/>
    <property type="molecule type" value="Genomic_DNA"/>
</dbReference>
<feature type="region of interest" description="Disordered" evidence="5">
    <location>
        <begin position="192"/>
        <end position="214"/>
    </location>
</feature>
<keyword evidence="3" id="KW-0862">Zinc</keyword>
<accession>A0AAN8HLQ8</accession>
<dbReference type="SMART" id="SM00184">
    <property type="entry name" value="RING"/>
    <property type="match status" value="1"/>
</dbReference>
<keyword evidence="1" id="KW-0479">Metal-binding</keyword>
<evidence type="ECO:0000256" key="4">
    <source>
        <dbReference type="PROSITE-ProRule" id="PRU00175"/>
    </source>
</evidence>